<name>A0A4R6CQX1_9LACO</name>
<dbReference type="PANTHER" id="PTHR33055">
    <property type="entry name" value="TRANSPOSASE FOR INSERTION SEQUENCE ELEMENT IS1111A"/>
    <property type="match status" value="1"/>
</dbReference>
<dbReference type="PANTHER" id="PTHR33055:SF17">
    <property type="entry name" value="THIRD ORF IN TRANSPOSON ISC1491"/>
    <property type="match status" value="1"/>
</dbReference>
<evidence type="ECO:0000259" key="1">
    <source>
        <dbReference type="Pfam" id="PF01548"/>
    </source>
</evidence>
<evidence type="ECO:0000313" key="2">
    <source>
        <dbReference type="EMBL" id="TDN29253.1"/>
    </source>
</evidence>
<dbReference type="Proteomes" id="UP000295195">
    <property type="component" value="Unassembled WGS sequence"/>
</dbReference>
<protein>
    <submittedName>
        <fullName evidence="2">IS110 family transposase</fullName>
    </submittedName>
</protein>
<dbReference type="InterPro" id="IPR002525">
    <property type="entry name" value="Transp_IS110-like_N"/>
</dbReference>
<dbReference type="GO" id="GO:0006313">
    <property type="term" value="P:DNA transposition"/>
    <property type="evidence" value="ECO:0007669"/>
    <property type="project" value="InterPro"/>
</dbReference>
<gene>
    <name evidence="2" type="ORF">CEE75_11420</name>
</gene>
<dbReference type="AlphaFoldDB" id="A0A4R6CQX1"/>
<sequence length="198" mass="23090">MMESQIIFGIDVSSKSSTVCVVNDRIKQGESFKISNDSFGYQKLYEQLNQYLITPLVVFEATGVYSLSLQAFLEDYHIKYLKLNPLKAKKLMDNNLRHNKTDKVDAYRLALIQFNAPQKLRDPQPREYHELQNASRYYEELTRNIVTTKNQLHRNLQSTFPQIEEILSHPSGRIYWALVSLFPHAGYVLEKNETQVTQ</sequence>
<proteinExistence type="predicted"/>
<feature type="domain" description="Transposase IS110-like N-terminal" evidence="1">
    <location>
        <begin position="9"/>
        <end position="161"/>
    </location>
</feature>
<evidence type="ECO:0000313" key="3">
    <source>
        <dbReference type="Proteomes" id="UP000295195"/>
    </source>
</evidence>
<reference evidence="2 3" key="1">
    <citation type="submission" date="2017-06" db="EMBL/GenBank/DDBJ databases">
        <authorList>
            <person name="Swanenburg J."/>
            <person name="Kort R."/>
        </authorList>
    </citation>
    <scope>NUCLEOTIDE SEQUENCE [LARGE SCALE GENOMIC DNA]</scope>
    <source>
        <strain evidence="2 3">RL05</strain>
    </source>
</reference>
<dbReference type="RefSeq" id="WP_133476719.1">
    <property type="nucleotide sequence ID" value="NZ_NKLP01000228.1"/>
</dbReference>
<dbReference type="EMBL" id="NKLP01000228">
    <property type="protein sequence ID" value="TDN29253.1"/>
    <property type="molecule type" value="Genomic_DNA"/>
</dbReference>
<dbReference type="GO" id="GO:0003677">
    <property type="term" value="F:DNA binding"/>
    <property type="evidence" value="ECO:0007669"/>
    <property type="project" value="InterPro"/>
</dbReference>
<dbReference type="GO" id="GO:0004803">
    <property type="term" value="F:transposase activity"/>
    <property type="evidence" value="ECO:0007669"/>
    <property type="project" value="InterPro"/>
</dbReference>
<comment type="caution">
    <text evidence="2">The sequence shown here is derived from an EMBL/GenBank/DDBJ whole genome shotgun (WGS) entry which is preliminary data.</text>
</comment>
<feature type="non-terminal residue" evidence="2">
    <location>
        <position position="198"/>
    </location>
</feature>
<dbReference type="Pfam" id="PF01548">
    <property type="entry name" value="DEDD_Tnp_IS110"/>
    <property type="match status" value="1"/>
</dbReference>
<accession>A0A4R6CQX1</accession>
<organism evidence="2 3">
    <name type="scientific">Lactobacillus crispatus</name>
    <dbReference type="NCBI Taxonomy" id="47770"/>
    <lineage>
        <taxon>Bacteria</taxon>
        <taxon>Bacillati</taxon>
        <taxon>Bacillota</taxon>
        <taxon>Bacilli</taxon>
        <taxon>Lactobacillales</taxon>
        <taxon>Lactobacillaceae</taxon>
        <taxon>Lactobacillus</taxon>
    </lineage>
</organism>
<dbReference type="InterPro" id="IPR047650">
    <property type="entry name" value="Transpos_IS110"/>
</dbReference>